<feature type="domain" description="Glycoside hydrolase family 3 N-terminal" evidence="3">
    <location>
        <begin position="21"/>
        <end position="311"/>
    </location>
</feature>
<dbReference type="PROSITE" id="PS00775">
    <property type="entry name" value="GLYCOSYL_HYDROL_F3"/>
    <property type="match status" value="1"/>
</dbReference>
<dbReference type="SUPFAM" id="SSF51445">
    <property type="entry name" value="(Trans)glycosidases"/>
    <property type="match status" value="1"/>
</dbReference>
<dbReference type="STRING" id="13333.W1PNR9"/>
<dbReference type="PANTHER" id="PTHR30620">
    <property type="entry name" value="PERIPLASMIC BETA-GLUCOSIDASE-RELATED"/>
    <property type="match status" value="1"/>
</dbReference>
<dbReference type="Proteomes" id="UP000017836">
    <property type="component" value="Unassembled WGS sequence"/>
</dbReference>
<dbReference type="Gene3D" id="3.20.20.300">
    <property type="entry name" value="Glycoside hydrolase, family 3, N-terminal domain"/>
    <property type="match status" value="1"/>
</dbReference>
<dbReference type="InterPro" id="IPR036962">
    <property type="entry name" value="Glyco_hydro_3_N_sf"/>
</dbReference>
<keyword evidence="2" id="KW-0378">Hydrolase</keyword>
<dbReference type="PANTHER" id="PTHR30620:SF33">
    <property type="entry name" value="BETA-D-GLUCAN EXOHYDROLASE-LIKE PROTEIN-RELATED"/>
    <property type="match status" value="1"/>
</dbReference>
<dbReference type="PRINTS" id="PR00133">
    <property type="entry name" value="GLHYDRLASE3"/>
</dbReference>
<name>W1PNR9_AMBTC</name>
<evidence type="ECO:0000313" key="5">
    <source>
        <dbReference type="Proteomes" id="UP000017836"/>
    </source>
</evidence>
<reference evidence="5" key="1">
    <citation type="journal article" date="2013" name="Science">
        <title>The Amborella genome and the evolution of flowering plants.</title>
        <authorList>
            <consortium name="Amborella Genome Project"/>
        </authorList>
    </citation>
    <scope>NUCLEOTIDE SEQUENCE [LARGE SCALE GENOMIC DNA]</scope>
</reference>
<dbReference type="InterPro" id="IPR051915">
    <property type="entry name" value="Cellulose_Degrad_GH3"/>
</dbReference>
<accession>W1PNR9</accession>
<comment type="similarity">
    <text evidence="1">Belongs to the glycosyl hydrolase 3 family.</text>
</comment>
<dbReference type="Pfam" id="PF00933">
    <property type="entry name" value="Glyco_hydro_3"/>
    <property type="match status" value="1"/>
</dbReference>
<gene>
    <name evidence="4" type="ORF">AMTR_s00029p00215880</name>
</gene>
<proteinExistence type="inferred from homology"/>
<dbReference type="AlphaFoldDB" id="W1PNR9"/>
<organism evidence="4 5">
    <name type="scientific">Amborella trichopoda</name>
    <dbReference type="NCBI Taxonomy" id="13333"/>
    <lineage>
        <taxon>Eukaryota</taxon>
        <taxon>Viridiplantae</taxon>
        <taxon>Streptophyta</taxon>
        <taxon>Embryophyta</taxon>
        <taxon>Tracheophyta</taxon>
        <taxon>Spermatophyta</taxon>
        <taxon>Magnoliopsida</taxon>
        <taxon>Amborellales</taxon>
        <taxon>Amborellaceae</taxon>
        <taxon>Amborella</taxon>
    </lineage>
</organism>
<dbReference type="OMA" id="AQEWVEM"/>
<sequence length="351" mass="39133">MYRDPNQPIEERVKDLMARMTLTEKAAQMAQIERSVATSEAIKHLSIGSILSTPGPSVSAQEWVEMVDGFQRFALESRLSIPIIYGTDAVHGHNNCYGAAIFPHNIGLGATRDPDLARRIGEATATELRATGIHFTFAPCVDVCRDPKWGRCYESYGEDTEIVSSLTSIVWGLQGSPAPDHTKGHPYIAGRKNVIACMKHFVGNGGSEGVNEGNTVLSIEELKSVHMKPFIDCLDRGICTVMASYTCWNSVKMHSNHFLLTQVLKEQLGFKGFLISDWEGIDELCEPYGSDYRLCIKTSINAGIDMNRIYNGLKTPKRISIQLLTRKTVNNEKQSQSWVKLRKQRSFLFAN</sequence>
<evidence type="ECO:0000256" key="1">
    <source>
        <dbReference type="ARBA" id="ARBA00005336"/>
    </source>
</evidence>
<dbReference type="InterPro" id="IPR019800">
    <property type="entry name" value="Glyco_hydro_3_AS"/>
</dbReference>
<dbReference type="HOGENOM" id="CLU_004542_9_2_1"/>
<dbReference type="GO" id="GO:0008422">
    <property type="term" value="F:beta-glucosidase activity"/>
    <property type="evidence" value="ECO:0000318"/>
    <property type="project" value="GO_Central"/>
</dbReference>
<dbReference type="InterPro" id="IPR017853">
    <property type="entry name" value="GH"/>
</dbReference>
<dbReference type="eggNOG" id="ENOG502QQ55">
    <property type="taxonomic scope" value="Eukaryota"/>
</dbReference>
<dbReference type="InterPro" id="IPR001764">
    <property type="entry name" value="Glyco_hydro_3_N"/>
</dbReference>
<evidence type="ECO:0000256" key="2">
    <source>
        <dbReference type="ARBA" id="ARBA00022801"/>
    </source>
</evidence>
<protein>
    <recommendedName>
        <fullName evidence="3">Glycoside hydrolase family 3 N-terminal domain-containing protein</fullName>
    </recommendedName>
</protein>
<evidence type="ECO:0000313" key="4">
    <source>
        <dbReference type="EMBL" id="ERN09693.1"/>
    </source>
</evidence>
<dbReference type="Gramene" id="ERN09693">
    <property type="protein sequence ID" value="ERN09693"/>
    <property type="gene ID" value="AMTR_s00029p00215880"/>
</dbReference>
<keyword evidence="5" id="KW-1185">Reference proteome</keyword>
<dbReference type="EMBL" id="KI392980">
    <property type="protein sequence ID" value="ERN09693.1"/>
    <property type="molecule type" value="Genomic_DNA"/>
</dbReference>
<dbReference type="GO" id="GO:0009251">
    <property type="term" value="P:glucan catabolic process"/>
    <property type="evidence" value="ECO:0000318"/>
    <property type="project" value="GO_Central"/>
</dbReference>
<evidence type="ECO:0000259" key="3">
    <source>
        <dbReference type="Pfam" id="PF00933"/>
    </source>
</evidence>